<evidence type="ECO:0000256" key="1">
    <source>
        <dbReference type="ARBA" id="ARBA00000085"/>
    </source>
</evidence>
<dbReference type="Proteomes" id="UP000474159">
    <property type="component" value="Unassembled WGS sequence"/>
</dbReference>
<dbReference type="InterPro" id="IPR013655">
    <property type="entry name" value="PAS_fold_3"/>
</dbReference>
<dbReference type="Gene3D" id="3.30.450.20">
    <property type="entry name" value="PAS domain"/>
    <property type="match status" value="1"/>
</dbReference>
<dbReference type="GO" id="GO:0004673">
    <property type="term" value="F:protein histidine kinase activity"/>
    <property type="evidence" value="ECO:0007669"/>
    <property type="project" value="UniProtKB-EC"/>
</dbReference>
<sequence>MLCITPNNTSILAETGAREPGFVIDGRLCSSILEVSTMIWATNADGLLTYIGPEWAALTGQPAQQTQGAGWLEVVHPDDRDYCRTFFLDASASKAEFTMRFRVRHHESGYVWLVGGAVPSFGPPEHTFLGYLGSLAEIAPSASEHLTAYGTKGTFRPPVTIKSEPIRAPVDLIADHVLMAHVLAAEANEPKLKQALDVTLRILSGRLSELELQPFGVGRMQ</sequence>
<protein>
    <recommendedName>
        <fullName evidence="2">histidine kinase</fullName>
        <ecNumber evidence="2">2.7.13.3</ecNumber>
    </recommendedName>
</protein>
<dbReference type="EMBL" id="VZZK01000014">
    <property type="protein sequence ID" value="KAB1078382.1"/>
    <property type="molecule type" value="Genomic_DNA"/>
</dbReference>
<keyword evidence="3" id="KW-0597">Phosphoprotein</keyword>
<dbReference type="OrthoDB" id="7993613at2"/>
<dbReference type="NCBIfam" id="TIGR00229">
    <property type="entry name" value="sensory_box"/>
    <property type="match status" value="1"/>
</dbReference>
<evidence type="ECO:0000256" key="3">
    <source>
        <dbReference type="ARBA" id="ARBA00022553"/>
    </source>
</evidence>
<dbReference type="InterPro" id="IPR035965">
    <property type="entry name" value="PAS-like_dom_sf"/>
</dbReference>
<keyword evidence="4" id="KW-0808">Transferase</keyword>
<dbReference type="CDD" id="cd00130">
    <property type="entry name" value="PAS"/>
    <property type="match status" value="1"/>
</dbReference>
<reference evidence="7 8" key="1">
    <citation type="submission" date="2019-09" db="EMBL/GenBank/DDBJ databases">
        <title>YIM 48816 draft genome.</title>
        <authorList>
            <person name="Jiang L."/>
        </authorList>
    </citation>
    <scope>NUCLEOTIDE SEQUENCE [LARGE SCALE GENOMIC DNA]</scope>
    <source>
        <strain evidence="7 8">YIM 48816</strain>
    </source>
</reference>
<evidence type="ECO:0000256" key="4">
    <source>
        <dbReference type="ARBA" id="ARBA00022679"/>
    </source>
</evidence>
<dbReference type="Pfam" id="PF08447">
    <property type="entry name" value="PAS_3"/>
    <property type="match status" value="1"/>
</dbReference>
<evidence type="ECO:0000313" key="7">
    <source>
        <dbReference type="EMBL" id="KAB1078382.1"/>
    </source>
</evidence>
<name>A0A6L3SXZ4_9HYPH</name>
<dbReference type="SMART" id="SM00091">
    <property type="entry name" value="PAS"/>
    <property type="match status" value="1"/>
</dbReference>
<dbReference type="PROSITE" id="PS50112">
    <property type="entry name" value="PAS"/>
    <property type="match status" value="1"/>
</dbReference>
<accession>A0A6L3SXZ4</accession>
<evidence type="ECO:0000256" key="2">
    <source>
        <dbReference type="ARBA" id="ARBA00012438"/>
    </source>
</evidence>
<gene>
    <name evidence="7" type="ORF">F6X53_14945</name>
</gene>
<feature type="domain" description="PAS" evidence="6">
    <location>
        <begin position="32"/>
        <end position="95"/>
    </location>
</feature>
<organism evidence="7 8">
    <name type="scientific">Methylobacterium soli</name>
    <dbReference type="NCBI Taxonomy" id="553447"/>
    <lineage>
        <taxon>Bacteria</taxon>
        <taxon>Pseudomonadati</taxon>
        <taxon>Pseudomonadota</taxon>
        <taxon>Alphaproteobacteria</taxon>
        <taxon>Hyphomicrobiales</taxon>
        <taxon>Methylobacteriaceae</taxon>
        <taxon>Methylobacterium</taxon>
    </lineage>
</organism>
<proteinExistence type="predicted"/>
<dbReference type="EC" id="2.7.13.3" evidence="2"/>
<evidence type="ECO:0000256" key="5">
    <source>
        <dbReference type="ARBA" id="ARBA00022777"/>
    </source>
</evidence>
<keyword evidence="8" id="KW-1185">Reference proteome</keyword>
<dbReference type="PANTHER" id="PTHR43304">
    <property type="entry name" value="PHYTOCHROME-LIKE PROTEIN CPH1"/>
    <property type="match status" value="1"/>
</dbReference>
<comment type="catalytic activity">
    <reaction evidence="1">
        <text>ATP + protein L-histidine = ADP + protein N-phospho-L-histidine.</text>
        <dbReference type="EC" id="2.7.13.3"/>
    </reaction>
</comment>
<dbReference type="SUPFAM" id="SSF55785">
    <property type="entry name" value="PYP-like sensor domain (PAS domain)"/>
    <property type="match status" value="1"/>
</dbReference>
<evidence type="ECO:0000313" key="8">
    <source>
        <dbReference type="Proteomes" id="UP000474159"/>
    </source>
</evidence>
<dbReference type="InterPro" id="IPR052162">
    <property type="entry name" value="Sensor_kinase/Photoreceptor"/>
</dbReference>
<evidence type="ECO:0000259" key="6">
    <source>
        <dbReference type="PROSITE" id="PS50112"/>
    </source>
</evidence>
<keyword evidence="5" id="KW-0418">Kinase</keyword>
<dbReference type="AlphaFoldDB" id="A0A6L3SXZ4"/>
<comment type="caution">
    <text evidence="7">The sequence shown here is derived from an EMBL/GenBank/DDBJ whole genome shotgun (WGS) entry which is preliminary data.</text>
</comment>
<dbReference type="PANTHER" id="PTHR43304:SF1">
    <property type="entry name" value="PAC DOMAIN-CONTAINING PROTEIN"/>
    <property type="match status" value="1"/>
</dbReference>
<dbReference type="InterPro" id="IPR000014">
    <property type="entry name" value="PAS"/>
</dbReference>
<dbReference type="RefSeq" id="WP_151001002.1">
    <property type="nucleotide sequence ID" value="NZ_BPQY01000451.1"/>
</dbReference>